<comment type="caution">
    <text evidence="1">The sequence shown here is derived from an EMBL/GenBank/DDBJ whole genome shotgun (WGS) entry which is preliminary data.</text>
</comment>
<evidence type="ECO:0000313" key="1">
    <source>
        <dbReference type="EMBL" id="KWA54609.1"/>
    </source>
</evidence>
<sequence>MAVRVGIKLFRDSSRFIRAVLERTVGEPCTRSDIERGLTEAGGTATRIQFIRLDECLFERTAGANTQVDVIDGRPLAEQLQLGSSA</sequence>
<protein>
    <submittedName>
        <fullName evidence="1">Uncharacterized protein</fullName>
    </submittedName>
</protein>
<organism evidence="1">
    <name type="scientific">Burkholderia stagnalis</name>
    <dbReference type="NCBI Taxonomy" id="1503054"/>
    <lineage>
        <taxon>Bacteria</taxon>
        <taxon>Pseudomonadati</taxon>
        <taxon>Pseudomonadota</taxon>
        <taxon>Betaproteobacteria</taxon>
        <taxon>Burkholderiales</taxon>
        <taxon>Burkholderiaceae</taxon>
        <taxon>Burkholderia</taxon>
        <taxon>Burkholderia cepacia complex</taxon>
    </lineage>
</organism>
<gene>
    <name evidence="1" type="ORF">WT44_28765</name>
</gene>
<proteinExistence type="predicted"/>
<dbReference type="EMBL" id="LPHB01000076">
    <property type="protein sequence ID" value="KWA54609.1"/>
    <property type="molecule type" value="Genomic_DNA"/>
</dbReference>
<name>A0A125JEZ5_9BURK</name>
<accession>A0A125JEZ5</accession>
<evidence type="ECO:0000313" key="2">
    <source>
        <dbReference type="Proteomes" id="UP000068603"/>
    </source>
</evidence>
<dbReference type="Proteomes" id="UP000068603">
    <property type="component" value="Unassembled WGS sequence"/>
</dbReference>
<dbReference type="AlphaFoldDB" id="A0A125JEZ5"/>
<reference evidence="1 2" key="1">
    <citation type="submission" date="2015-11" db="EMBL/GenBank/DDBJ databases">
        <title>Expanding the genomic diversity of Burkholderia species for the development of highly accurate diagnostics.</title>
        <authorList>
            <person name="Sahl J."/>
            <person name="Keim P."/>
            <person name="Wagner D."/>
        </authorList>
    </citation>
    <scope>NUCLEOTIDE SEQUENCE [LARGE SCALE GENOMIC DNA]</scope>
    <source>
        <strain evidence="1 2">MSMB1960WGS</strain>
    </source>
</reference>